<keyword evidence="2" id="KW-1185">Reference proteome</keyword>
<name>D6U808_KTERA</name>
<reference evidence="1 2" key="1">
    <citation type="journal article" date="2011" name="Stand. Genomic Sci.">
        <title>Non-contiguous finished genome sequence and contextual data of the filamentous soil bacterium Ktedonobacter racemifer type strain (SOSP1-21).</title>
        <authorList>
            <person name="Chang Y.J."/>
            <person name="Land M."/>
            <person name="Hauser L."/>
            <person name="Chertkov O."/>
            <person name="Del Rio T.G."/>
            <person name="Nolan M."/>
            <person name="Copeland A."/>
            <person name="Tice H."/>
            <person name="Cheng J.F."/>
            <person name="Lucas S."/>
            <person name="Han C."/>
            <person name="Goodwin L."/>
            <person name="Pitluck S."/>
            <person name="Ivanova N."/>
            <person name="Ovchinikova G."/>
            <person name="Pati A."/>
            <person name="Chen A."/>
            <person name="Palaniappan K."/>
            <person name="Mavromatis K."/>
            <person name="Liolios K."/>
            <person name="Brettin T."/>
            <person name="Fiebig A."/>
            <person name="Rohde M."/>
            <person name="Abt B."/>
            <person name="Goker M."/>
            <person name="Detter J.C."/>
            <person name="Woyke T."/>
            <person name="Bristow J."/>
            <person name="Eisen J.A."/>
            <person name="Markowitz V."/>
            <person name="Hugenholtz P."/>
            <person name="Kyrpides N.C."/>
            <person name="Klenk H.P."/>
            <person name="Lapidus A."/>
        </authorList>
    </citation>
    <scope>NUCLEOTIDE SEQUENCE [LARGE SCALE GENOMIC DNA]</scope>
    <source>
        <strain evidence="2">DSM 44963</strain>
    </source>
</reference>
<gene>
    <name evidence="1" type="ORF">Krac_0557</name>
</gene>
<organism evidence="1 2">
    <name type="scientific">Ktedonobacter racemifer DSM 44963</name>
    <dbReference type="NCBI Taxonomy" id="485913"/>
    <lineage>
        <taxon>Bacteria</taxon>
        <taxon>Bacillati</taxon>
        <taxon>Chloroflexota</taxon>
        <taxon>Ktedonobacteria</taxon>
        <taxon>Ktedonobacterales</taxon>
        <taxon>Ktedonobacteraceae</taxon>
        <taxon>Ktedonobacter</taxon>
    </lineage>
</organism>
<evidence type="ECO:0000313" key="2">
    <source>
        <dbReference type="Proteomes" id="UP000004508"/>
    </source>
</evidence>
<dbReference type="InParanoid" id="D6U808"/>
<dbReference type="Proteomes" id="UP000004508">
    <property type="component" value="Unassembled WGS sequence"/>
</dbReference>
<evidence type="ECO:0000313" key="1">
    <source>
        <dbReference type="EMBL" id="EFH80019.1"/>
    </source>
</evidence>
<sequence length="54" mass="6115">MYLIGTTYNFCWAHQELSKSTHMDRACTPTMAAGLTDHIWSVSEVLQYKVAPLP</sequence>
<accession>D6U808</accession>
<proteinExistence type="predicted"/>
<protein>
    <submittedName>
        <fullName evidence="1">Uncharacterized protein</fullName>
    </submittedName>
</protein>
<comment type="caution">
    <text evidence="1">The sequence shown here is derived from an EMBL/GenBank/DDBJ whole genome shotgun (WGS) entry which is preliminary data.</text>
</comment>
<dbReference type="AlphaFoldDB" id="D6U808"/>
<dbReference type="EMBL" id="ADVG01000005">
    <property type="protein sequence ID" value="EFH80019.1"/>
    <property type="molecule type" value="Genomic_DNA"/>
</dbReference>